<dbReference type="InterPro" id="IPR037523">
    <property type="entry name" value="VOC_core"/>
</dbReference>
<dbReference type="Proteomes" id="UP000886105">
    <property type="component" value="Unassembled WGS sequence"/>
</dbReference>
<gene>
    <name evidence="2" type="ORF">ENJ85_03770</name>
</gene>
<comment type="caution">
    <text evidence="2">The sequence shown here is derived from an EMBL/GenBank/DDBJ whole genome shotgun (WGS) entry which is preliminary data.</text>
</comment>
<dbReference type="AlphaFoldDB" id="A0A7C5WRW0"/>
<dbReference type="Gene3D" id="3.10.180.10">
    <property type="entry name" value="2,3-Dihydroxybiphenyl 1,2-Dioxygenase, domain 1"/>
    <property type="match status" value="1"/>
</dbReference>
<accession>A0A7C5WRW0</accession>
<dbReference type="InterPro" id="IPR029068">
    <property type="entry name" value="Glyas_Bleomycin-R_OHBP_Dase"/>
</dbReference>
<evidence type="ECO:0000313" key="2">
    <source>
        <dbReference type="EMBL" id="HHO58272.1"/>
    </source>
</evidence>
<reference evidence="2" key="1">
    <citation type="journal article" date="2020" name="mSystems">
        <title>Genome- and Community-Level Interaction Insights into Carbon Utilization and Element Cycling Functions of Hydrothermarchaeota in Hydrothermal Sediment.</title>
        <authorList>
            <person name="Zhou Z."/>
            <person name="Liu Y."/>
            <person name="Xu W."/>
            <person name="Pan J."/>
            <person name="Luo Z.H."/>
            <person name="Li M."/>
        </authorList>
    </citation>
    <scope>NUCLEOTIDE SEQUENCE [LARGE SCALE GENOMIC DNA]</scope>
    <source>
        <strain evidence="2">HyVt-523</strain>
    </source>
</reference>
<dbReference type="Pfam" id="PF00903">
    <property type="entry name" value="Glyoxalase"/>
    <property type="match status" value="1"/>
</dbReference>
<name>A0A7C5WRW0_9DEIN</name>
<protein>
    <recommendedName>
        <fullName evidence="1">VOC domain-containing protein</fullName>
    </recommendedName>
</protein>
<dbReference type="EMBL" id="DRNZ01000236">
    <property type="protein sequence ID" value="HHO58272.1"/>
    <property type="molecule type" value="Genomic_DNA"/>
</dbReference>
<dbReference type="PROSITE" id="PS51819">
    <property type="entry name" value="VOC"/>
    <property type="match status" value="1"/>
</dbReference>
<dbReference type="InterPro" id="IPR004360">
    <property type="entry name" value="Glyas_Fos-R_dOase_dom"/>
</dbReference>
<sequence length="56" mass="6176">MGLFFTVDNVGALVRRLQERGLEPEAPPVDQDFGFRTVAYADPLGNRVEFGEPLAP</sequence>
<organism evidence="2">
    <name type="scientific">Oceanithermus profundus</name>
    <dbReference type="NCBI Taxonomy" id="187137"/>
    <lineage>
        <taxon>Bacteria</taxon>
        <taxon>Thermotogati</taxon>
        <taxon>Deinococcota</taxon>
        <taxon>Deinococci</taxon>
        <taxon>Thermales</taxon>
        <taxon>Thermaceae</taxon>
        <taxon>Oceanithermus</taxon>
    </lineage>
</organism>
<feature type="domain" description="VOC" evidence="1">
    <location>
        <begin position="1"/>
        <end position="53"/>
    </location>
</feature>
<dbReference type="SUPFAM" id="SSF54593">
    <property type="entry name" value="Glyoxalase/Bleomycin resistance protein/Dihydroxybiphenyl dioxygenase"/>
    <property type="match status" value="1"/>
</dbReference>
<evidence type="ECO:0000259" key="1">
    <source>
        <dbReference type="PROSITE" id="PS51819"/>
    </source>
</evidence>
<proteinExistence type="predicted"/>